<dbReference type="OrthoDB" id="5774823at2759"/>
<dbReference type="AlphaFoldDB" id="A0A8S1F305"/>
<feature type="chain" id="PRO_5035787728" evidence="1">
    <location>
        <begin position="19"/>
        <end position="227"/>
    </location>
</feature>
<accession>A0A8S1F305</accession>
<gene>
    <name evidence="2" type="ORF">CBOVIS_LOCUS8837</name>
</gene>
<feature type="signal peptide" evidence="1">
    <location>
        <begin position="1"/>
        <end position="18"/>
    </location>
</feature>
<keyword evidence="3" id="KW-1185">Reference proteome</keyword>
<proteinExistence type="predicted"/>
<organism evidence="2 3">
    <name type="scientific">Caenorhabditis bovis</name>
    <dbReference type="NCBI Taxonomy" id="2654633"/>
    <lineage>
        <taxon>Eukaryota</taxon>
        <taxon>Metazoa</taxon>
        <taxon>Ecdysozoa</taxon>
        <taxon>Nematoda</taxon>
        <taxon>Chromadorea</taxon>
        <taxon>Rhabditida</taxon>
        <taxon>Rhabditina</taxon>
        <taxon>Rhabditomorpha</taxon>
        <taxon>Rhabditoidea</taxon>
        <taxon>Rhabditidae</taxon>
        <taxon>Peloderinae</taxon>
        <taxon>Caenorhabditis</taxon>
    </lineage>
</organism>
<comment type="caution">
    <text evidence="2">The sequence shown here is derived from an EMBL/GenBank/DDBJ whole genome shotgun (WGS) entry which is preliminary data.</text>
</comment>
<sequence>MRAIVLTILFICIQLARQRIAPLFDETRGRAIVGEYVCFDVAHRSRAAEQRGANVRRKRLTNIFSDEHERKVCVLDDKTQTSYTLKKIMHGGNFSDDLNTFTYYDIPSAWIGINDLDEWRAIDLSKCDATKNDEILCKPDAILHPAVTLDNVENFSALKIVDSGDPFFALARKLGATYSIATRVDHGSLANNGNFFNVQPLPIPDHVFHLRPPKNAAIAIGHALIKP</sequence>
<protein>
    <submittedName>
        <fullName evidence="2">Uncharacterized protein</fullName>
    </submittedName>
</protein>
<name>A0A8S1F305_9PELO</name>
<evidence type="ECO:0000256" key="1">
    <source>
        <dbReference type="SAM" id="SignalP"/>
    </source>
</evidence>
<dbReference type="Proteomes" id="UP000494206">
    <property type="component" value="Unassembled WGS sequence"/>
</dbReference>
<evidence type="ECO:0000313" key="3">
    <source>
        <dbReference type="Proteomes" id="UP000494206"/>
    </source>
</evidence>
<dbReference type="EMBL" id="CADEPM010000005">
    <property type="protein sequence ID" value="CAB3406822.1"/>
    <property type="molecule type" value="Genomic_DNA"/>
</dbReference>
<reference evidence="2 3" key="1">
    <citation type="submission" date="2020-04" db="EMBL/GenBank/DDBJ databases">
        <authorList>
            <person name="Laetsch R D."/>
            <person name="Stevens L."/>
            <person name="Kumar S."/>
            <person name="Blaxter L. M."/>
        </authorList>
    </citation>
    <scope>NUCLEOTIDE SEQUENCE [LARGE SCALE GENOMIC DNA]</scope>
</reference>
<evidence type="ECO:0000313" key="2">
    <source>
        <dbReference type="EMBL" id="CAB3406822.1"/>
    </source>
</evidence>
<keyword evidence="1" id="KW-0732">Signal</keyword>